<dbReference type="AlphaFoldDB" id="A0A813CGI3"/>
<reference evidence="2" key="1">
    <citation type="submission" date="2021-02" db="EMBL/GenBank/DDBJ databases">
        <authorList>
            <person name="Dougan E. K."/>
            <person name="Rhodes N."/>
            <person name="Thang M."/>
            <person name="Chan C."/>
        </authorList>
    </citation>
    <scope>NUCLEOTIDE SEQUENCE</scope>
</reference>
<dbReference type="Proteomes" id="UP000601435">
    <property type="component" value="Unassembled WGS sequence"/>
</dbReference>
<sequence>MGQLPTLLWAEPLPLPDSAAAAPVLQPTFPLHKLLLCLRWLPSSSLLAAELCCRELRDLVLQRGFLPDLCLNEEEFLGSCEGVVSWLEERASRAGCQKLRYLETLSLRAMPTLTESHVHRLLKICPGLKYLDLSDNEETLMPQVMDLLREAAPPLEALVLPTLRASHFRAVSTLVKFPELKVLDLPLHHQPVTSAIIQSSRLRSLRLTSTLQDDLLKLLAEGGLPQLEDVWLLRCPGPVLAEAAKRCPLKSIGIAVEPPCDFESLTRIIEASGSRLQFLNIPSRLQAGQASRNIGDLLAELCPELQGLCMHTATLPLTTAGLSQLLHSCTKLHRVSLSHVQGSCRLDARVASWTNCSSKHGQVMYSDRQHALCGHDGAVTTMFAGGGSGGGRGGGGRHSSHPPQQNDQPSSSFSSRGLGSGAPAPVGPKRLALASCERLGLLFGSFFFSTGAGDCCFAIRVAFRCFWSRWHLNELCSSMRLDDFRHFLTRRVHRKGSV</sequence>
<dbReference type="SUPFAM" id="SSF52047">
    <property type="entry name" value="RNI-like"/>
    <property type="match status" value="1"/>
</dbReference>
<dbReference type="InterPro" id="IPR032675">
    <property type="entry name" value="LRR_dom_sf"/>
</dbReference>
<dbReference type="Gene3D" id="3.80.10.10">
    <property type="entry name" value="Ribonuclease Inhibitor"/>
    <property type="match status" value="1"/>
</dbReference>
<evidence type="ECO:0000256" key="1">
    <source>
        <dbReference type="SAM" id="MobiDB-lite"/>
    </source>
</evidence>
<feature type="region of interest" description="Disordered" evidence="1">
    <location>
        <begin position="384"/>
        <end position="422"/>
    </location>
</feature>
<gene>
    <name evidence="2" type="ORF">SNEC2469_LOCUS35211</name>
</gene>
<proteinExistence type="predicted"/>
<comment type="caution">
    <text evidence="2">The sequence shown here is derived from an EMBL/GenBank/DDBJ whole genome shotgun (WGS) entry which is preliminary data.</text>
</comment>
<feature type="compositionally biased region" description="Gly residues" evidence="1">
    <location>
        <begin position="384"/>
        <end position="397"/>
    </location>
</feature>
<name>A0A813CGI3_9DINO</name>
<organism evidence="2 3">
    <name type="scientific">Symbiodinium necroappetens</name>
    <dbReference type="NCBI Taxonomy" id="1628268"/>
    <lineage>
        <taxon>Eukaryota</taxon>
        <taxon>Sar</taxon>
        <taxon>Alveolata</taxon>
        <taxon>Dinophyceae</taxon>
        <taxon>Suessiales</taxon>
        <taxon>Symbiodiniaceae</taxon>
        <taxon>Symbiodinium</taxon>
    </lineage>
</organism>
<evidence type="ECO:0000313" key="2">
    <source>
        <dbReference type="EMBL" id="CAE7943911.1"/>
    </source>
</evidence>
<keyword evidence="3" id="KW-1185">Reference proteome</keyword>
<evidence type="ECO:0000313" key="3">
    <source>
        <dbReference type="Proteomes" id="UP000601435"/>
    </source>
</evidence>
<dbReference type="EMBL" id="CAJNJA010100708">
    <property type="protein sequence ID" value="CAE7943911.1"/>
    <property type="molecule type" value="Genomic_DNA"/>
</dbReference>
<accession>A0A813CGI3</accession>
<protein>
    <recommendedName>
        <fullName evidence="4">F-box domain-containing protein</fullName>
    </recommendedName>
</protein>
<dbReference type="OrthoDB" id="437082at2759"/>
<evidence type="ECO:0008006" key="4">
    <source>
        <dbReference type="Google" id="ProtNLM"/>
    </source>
</evidence>